<sequence length="106" mass="11966">MFDESLIKPPRKNRWTSTFVFGMMAVSGPGILGRNFWDTEEPRTCLHHIKECGAQMKMRQLMSVSMDGPNVNFKLVNLLQERACRLYGGAQLVLVGSCGLHTLHTQ</sequence>
<proteinExistence type="predicted"/>
<protein>
    <submittedName>
        <fullName evidence="1">Uncharacterized protein</fullName>
    </submittedName>
</protein>
<gene>
    <name evidence="1" type="ORF">KUCAC02_002468</name>
</gene>
<organism evidence="1 2">
    <name type="scientific">Chaenocephalus aceratus</name>
    <name type="common">Blackfin icefish</name>
    <name type="synonym">Chaenichthys aceratus</name>
    <dbReference type="NCBI Taxonomy" id="36190"/>
    <lineage>
        <taxon>Eukaryota</taxon>
        <taxon>Metazoa</taxon>
        <taxon>Chordata</taxon>
        <taxon>Craniata</taxon>
        <taxon>Vertebrata</taxon>
        <taxon>Euteleostomi</taxon>
        <taxon>Actinopterygii</taxon>
        <taxon>Neopterygii</taxon>
        <taxon>Teleostei</taxon>
        <taxon>Neoteleostei</taxon>
        <taxon>Acanthomorphata</taxon>
        <taxon>Eupercaria</taxon>
        <taxon>Perciformes</taxon>
        <taxon>Notothenioidei</taxon>
        <taxon>Channichthyidae</taxon>
        <taxon>Chaenocephalus</taxon>
    </lineage>
</organism>
<reference evidence="1" key="1">
    <citation type="submission" date="2022-05" db="EMBL/GenBank/DDBJ databases">
        <title>Chromosome-level genome of Chaenocephalus aceratus.</title>
        <authorList>
            <person name="Park H."/>
        </authorList>
    </citation>
    <scope>NUCLEOTIDE SEQUENCE</scope>
    <source>
        <strain evidence="1">KU_202001</strain>
    </source>
</reference>
<name>A0ACB9XVW4_CHAAC</name>
<accession>A0ACB9XVW4</accession>
<keyword evidence="2" id="KW-1185">Reference proteome</keyword>
<comment type="caution">
    <text evidence="1">The sequence shown here is derived from an EMBL/GenBank/DDBJ whole genome shotgun (WGS) entry which is preliminary data.</text>
</comment>
<dbReference type="EMBL" id="CM043787">
    <property type="protein sequence ID" value="KAI4830865.1"/>
    <property type="molecule type" value="Genomic_DNA"/>
</dbReference>
<dbReference type="Proteomes" id="UP001057452">
    <property type="component" value="Chromosome 3"/>
</dbReference>
<evidence type="ECO:0000313" key="1">
    <source>
        <dbReference type="EMBL" id="KAI4830865.1"/>
    </source>
</evidence>
<evidence type="ECO:0000313" key="2">
    <source>
        <dbReference type="Proteomes" id="UP001057452"/>
    </source>
</evidence>